<feature type="compositionally biased region" description="Low complexity" evidence="1">
    <location>
        <begin position="224"/>
        <end position="238"/>
    </location>
</feature>
<organism evidence="2 3">
    <name type="scientific">Fomitopsis schrenkii</name>
    <name type="common">Brown rot fungus</name>
    <dbReference type="NCBI Taxonomy" id="2126942"/>
    <lineage>
        <taxon>Eukaryota</taxon>
        <taxon>Fungi</taxon>
        <taxon>Dikarya</taxon>
        <taxon>Basidiomycota</taxon>
        <taxon>Agaricomycotina</taxon>
        <taxon>Agaricomycetes</taxon>
        <taxon>Polyporales</taxon>
        <taxon>Fomitopsis</taxon>
    </lineage>
</organism>
<name>S8FPM0_FOMSC</name>
<dbReference type="EMBL" id="KE504150">
    <property type="protein sequence ID" value="EPT00225.1"/>
    <property type="molecule type" value="Genomic_DNA"/>
</dbReference>
<dbReference type="HOGENOM" id="CLU_426431_0_0_1"/>
<feature type="region of interest" description="Disordered" evidence="1">
    <location>
        <begin position="561"/>
        <end position="627"/>
    </location>
</feature>
<evidence type="ECO:0000313" key="2">
    <source>
        <dbReference type="EMBL" id="EPT00225.1"/>
    </source>
</evidence>
<evidence type="ECO:0000256" key="1">
    <source>
        <dbReference type="SAM" id="MobiDB-lite"/>
    </source>
</evidence>
<proteinExistence type="predicted"/>
<accession>S8FPM0</accession>
<dbReference type="InParanoid" id="S8FPM0"/>
<feature type="compositionally biased region" description="Low complexity" evidence="1">
    <location>
        <begin position="561"/>
        <end position="572"/>
    </location>
</feature>
<protein>
    <submittedName>
        <fullName evidence="2">Uncharacterized protein</fullName>
    </submittedName>
</protein>
<gene>
    <name evidence="2" type="ORF">FOMPIDRAFT_89702</name>
</gene>
<feature type="compositionally biased region" description="Polar residues" evidence="1">
    <location>
        <begin position="606"/>
        <end position="627"/>
    </location>
</feature>
<evidence type="ECO:0000313" key="3">
    <source>
        <dbReference type="Proteomes" id="UP000015241"/>
    </source>
</evidence>
<feature type="region of interest" description="Disordered" evidence="1">
    <location>
        <begin position="224"/>
        <end position="302"/>
    </location>
</feature>
<sequence>MQSATQYAANPDPSYYSLGHPDSASLGLDTDIPVPPLLVDELYTSNSDHVWDGSLVGDLEYATLEALASGRIVLPTIPGPAIIPQAYINYGVGKVPHAIEYNQGIAPTAQLPGAFGTSLLGGDPLWGDSPSSLQSPESGLPFDTYGWRDFAGTPLSLTVEASPVIDPASVSPDPWLGSGAYTHAPSSLEAHCDAYGAYPSLSSQSPSAASPASDWASIFSPAAAVSPTPETTPTASSSIFPSPEPTTIAPSPSASKNRRGKKATPYVGRVRSGASQSVKPAPTSIFPSGRTRATAPRNKQVPADEIKQPRWYYSPCHPHCRLSQREKSPSSSADIMQFATQSQAKTLGYYPFDFSCLAHIDTDIPSLSLDPSSTTGDQAWDGSLMAALEYAALAGAQASGSMVLPTSSFRPMVAPHSDLGYDTSISPSYVSGFGTHVAAQIPGVSYASTPGDDLLWGNCDSGISAEETVDFESWSGITGTPSSLLAAAGPVVDLIQALYPAQLSQGSYQSTQAFAPCETACGAYVISSNQSPSIASPTSDWASIFSPAASLLSQEAALTASSSSFPSPEPTTLALSSPASNNLRSRKATAHVGRVRSSASRPPKPSHSTLSLASGRVRTTASRNKQISADEIKGSVCREDTL</sequence>
<dbReference type="AlphaFoldDB" id="S8FPM0"/>
<reference evidence="2 3" key="1">
    <citation type="journal article" date="2012" name="Science">
        <title>The Paleozoic origin of enzymatic lignin decomposition reconstructed from 31 fungal genomes.</title>
        <authorList>
            <person name="Floudas D."/>
            <person name="Binder M."/>
            <person name="Riley R."/>
            <person name="Barry K."/>
            <person name="Blanchette R.A."/>
            <person name="Henrissat B."/>
            <person name="Martinez A.T."/>
            <person name="Otillar R."/>
            <person name="Spatafora J.W."/>
            <person name="Yadav J.S."/>
            <person name="Aerts A."/>
            <person name="Benoit I."/>
            <person name="Boyd A."/>
            <person name="Carlson A."/>
            <person name="Copeland A."/>
            <person name="Coutinho P.M."/>
            <person name="de Vries R.P."/>
            <person name="Ferreira P."/>
            <person name="Findley K."/>
            <person name="Foster B."/>
            <person name="Gaskell J."/>
            <person name="Glotzer D."/>
            <person name="Gorecki P."/>
            <person name="Heitman J."/>
            <person name="Hesse C."/>
            <person name="Hori C."/>
            <person name="Igarashi K."/>
            <person name="Jurgens J.A."/>
            <person name="Kallen N."/>
            <person name="Kersten P."/>
            <person name="Kohler A."/>
            <person name="Kuees U."/>
            <person name="Kumar T.K.A."/>
            <person name="Kuo A."/>
            <person name="LaButti K."/>
            <person name="Larrondo L.F."/>
            <person name="Lindquist E."/>
            <person name="Ling A."/>
            <person name="Lombard V."/>
            <person name="Lucas S."/>
            <person name="Lundell T."/>
            <person name="Martin R."/>
            <person name="McLaughlin D.J."/>
            <person name="Morgenstern I."/>
            <person name="Morin E."/>
            <person name="Murat C."/>
            <person name="Nagy L.G."/>
            <person name="Nolan M."/>
            <person name="Ohm R.A."/>
            <person name="Patyshakuliyeva A."/>
            <person name="Rokas A."/>
            <person name="Ruiz-Duenas F.J."/>
            <person name="Sabat G."/>
            <person name="Salamov A."/>
            <person name="Samejima M."/>
            <person name="Schmutz J."/>
            <person name="Slot J.C."/>
            <person name="St John F."/>
            <person name="Stenlid J."/>
            <person name="Sun H."/>
            <person name="Sun S."/>
            <person name="Syed K."/>
            <person name="Tsang A."/>
            <person name="Wiebenga A."/>
            <person name="Young D."/>
            <person name="Pisabarro A."/>
            <person name="Eastwood D.C."/>
            <person name="Martin F."/>
            <person name="Cullen D."/>
            <person name="Grigoriev I.V."/>
            <person name="Hibbett D.S."/>
        </authorList>
    </citation>
    <scope>NUCLEOTIDE SEQUENCE</scope>
    <source>
        <strain evidence="3">FP-58527</strain>
    </source>
</reference>
<dbReference type="Proteomes" id="UP000015241">
    <property type="component" value="Unassembled WGS sequence"/>
</dbReference>
<keyword evidence="3" id="KW-1185">Reference proteome</keyword>
<feature type="compositionally biased region" description="Polar residues" evidence="1">
    <location>
        <begin position="573"/>
        <end position="583"/>
    </location>
</feature>